<organism evidence="2 3">
    <name type="scientific">Posidoniimonas polymericola</name>
    <dbReference type="NCBI Taxonomy" id="2528002"/>
    <lineage>
        <taxon>Bacteria</taxon>
        <taxon>Pseudomonadati</taxon>
        <taxon>Planctomycetota</taxon>
        <taxon>Planctomycetia</taxon>
        <taxon>Pirellulales</taxon>
        <taxon>Lacipirellulaceae</taxon>
        <taxon>Posidoniimonas</taxon>
    </lineage>
</organism>
<accession>A0A5C5ZFN1</accession>
<evidence type="ECO:0000313" key="3">
    <source>
        <dbReference type="Proteomes" id="UP000318478"/>
    </source>
</evidence>
<feature type="compositionally biased region" description="Polar residues" evidence="1">
    <location>
        <begin position="59"/>
        <end position="73"/>
    </location>
</feature>
<name>A0A5C5ZFN1_9BACT</name>
<dbReference type="AlphaFoldDB" id="A0A5C5ZFN1"/>
<proteinExistence type="predicted"/>
<dbReference type="OrthoDB" id="292431at2"/>
<dbReference type="EMBL" id="SJPO01000001">
    <property type="protein sequence ID" value="TWT85827.1"/>
    <property type="molecule type" value="Genomic_DNA"/>
</dbReference>
<protein>
    <submittedName>
        <fullName evidence="2">Uncharacterized protein</fullName>
    </submittedName>
</protein>
<dbReference type="RefSeq" id="WP_146584059.1">
    <property type="nucleotide sequence ID" value="NZ_SJPO01000001.1"/>
</dbReference>
<keyword evidence="3" id="KW-1185">Reference proteome</keyword>
<dbReference type="Proteomes" id="UP000318478">
    <property type="component" value="Unassembled WGS sequence"/>
</dbReference>
<evidence type="ECO:0000256" key="1">
    <source>
        <dbReference type="SAM" id="MobiDB-lite"/>
    </source>
</evidence>
<comment type="caution">
    <text evidence="2">The sequence shown here is derived from an EMBL/GenBank/DDBJ whole genome shotgun (WGS) entry which is preliminary data.</text>
</comment>
<reference evidence="2 3" key="1">
    <citation type="submission" date="2019-02" db="EMBL/GenBank/DDBJ databases">
        <title>Deep-cultivation of Planctomycetes and their phenomic and genomic characterization uncovers novel biology.</title>
        <authorList>
            <person name="Wiegand S."/>
            <person name="Jogler M."/>
            <person name="Boedeker C."/>
            <person name="Pinto D."/>
            <person name="Vollmers J."/>
            <person name="Rivas-Marin E."/>
            <person name="Kohn T."/>
            <person name="Peeters S.H."/>
            <person name="Heuer A."/>
            <person name="Rast P."/>
            <person name="Oberbeckmann S."/>
            <person name="Bunk B."/>
            <person name="Jeske O."/>
            <person name="Meyerdierks A."/>
            <person name="Storesund J.E."/>
            <person name="Kallscheuer N."/>
            <person name="Luecker S."/>
            <person name="Lage O.M."/>
            <person name="Pohl T."/>
            <person name="Merkel B.J."/>
            <person name="Hornburger P."/>
            <person name="Mueller R.-W."/>
            <person name="Bruemmer F."/>
            <person name="Labrenz M."/>
            <person name="Spormann A.M."/>
            <person name="Op Den Camp H."/>
            <person name="Overmann J."/>
            <person name="Amann R."/>
            <person name="Jetten M.S.M."/>
            <person name="Mascher T."/>
            <person name="Medema M.H."/>
            <person name="Devos D.P."/>
            <person name="Kaster A.-K."/>
            <person name="Ovreas L."/>
            <person name="Rohde M."/>
            <person name="Galperin M.Y."/>
            <person name="Jogler C."/>
        </authorList>
    </citation>
    <scope>NUCLEOTIDE SEQUENCE [LARGE SCALE GENOMIC DNA]</scope>
    <source>
        <strain evidence="2 3">Pla123a</strain>
    </source>
</reference>
<evidence type="ECO:0000313" key="2">
    <source>
        <dbReference type="EMBL" id="TWT85827.1"/>
    </source>
</evidence>
<sequence length="73" mass="7647">MTSNPIIDELHRVRSELLAESGGTLKGLVADLQKRQQASGREILLPPTKPLPAAAQVDPSLTKQQSEASSGGG</sequence>
<feature type="region of interest" description="Disordered" evidence="1">
    <location>
        <begin position="42"/>
        <end position="73"/>
    </location>
</feature>
<gene>
    <name evidence="2" type="ORF">Pla123a_06340</name>
</gene>